<dbReference type="EMBL" id="RJLR01000011">
    <property type="protein sequence ID" value="RNM07941.1"/>
    <property type="molecule type" value="Genomic_DNA"/>
</dbReference>
<evidence type="ECO:0000313" key="1">
    <source>
        <dbReference type="EMBL" id="RNM07941.1"/>
    </source>
</evidence>
<comment type="caution">
    <text evidence="1">The sequence shown here is derived from an EMBL/GenBank/DDBJ whole genome shotgun (WGS) entry which is preliminary data.</text>
</comment>
<dbReference type="Proteomes" id="UP000276061">
    <property type="component" value="Unassembled WGS sequence"/>
</dbReference>
<name>A0A3N0G6P4_9GAMM</name>
<accession>A0A3N0G6P4</accession>
<organism evidence="1 2">
    <name type="scientific">Dickeya undicola</name>
    <dbReference type="NCBI Taxonomy" id="1577887"/>
    <lineage>
        <taxon>Bacteria</taxon>
        <taxon>Pseudomonadati</taxon>
        <taxon>Pseudomonadota</taxon>
        <taxon>Gammaproteobacteria</taxon>
        <taxon>Enterobacterales</taxon>
        <taxon>Pectobacteriaceae</taxon>
        <taxon>Dickeya</taxon>
    </lineage>
</organism>
<evidence type="ECO:0000313" key="2">
    <source>
        <dbReference type="Proteomes" id="UP000276061"/>
    </source>
</evidence>
<reference evidence="1 2" key="1">
    <citation type="submission" date="2018-11" db="EMBL/GenBank/DDBJ databases">
        <title>Characterization of surface water Dickeya isolates.</title>
        <authorList>
            <person name="Van Gijsegem F."/>
            <person name="Pedron J."/>
        </authorList>
    </citation>
    <scope>NUCLEOTIDE SEQUENCE [LARGE SCALE GENOMIC DNA]</scope>
    <source>
        <strain evidence="1 2">FVG1-MFV-O17</strain>
    </source>
</reference>
<gene>
    <name evidence="1" type="ORF">EF878_05445</name>
</gene>
<proteinExistence type="predicted"/>
<dbReference type="OrthoDB" id="6316117at2"/>
<dbReference type="RefSeq" id="WP_123252193.1">
    <property type="nucleotide sequence ID" value="NZ_RJLR01000011.1"/>
</dbReference>
<protein>
    <submittedName>
        <fullName evidence="1">Uncharacterized protein</fullName>
    </submittedName>
</protein>
<sequence length="145" mass="15895">MADTISIVYIGSKDKKRDTITNSRLVFPRLVPVDVESAIAHQLLAFPTVWVRESAVGATLKQYEDDEALKVKQAAEELARLQAEAEANSWVVTIGSDDIDLAKLTSAQLATLVEAEDLDLKQGAQEKADEFRARVRDAIKAKAAE</sequence>
<dbReference type="AlphaFoldDB" id="A0A3N0G6P4"/>